<feature type="domain" description="N-acetyltransferase" evidence="3">
    <location>
        <begin position="1"/>
        <end position="140"/>
    </location>
</feature>
<dbReference type="Proteomes" id="UP001626537">
    <property type="component" value="Chromosome"/>
</dbReference>
<dbReference type="InterPro" id="IPR050832">
    <property type="entry name" value="Bact_Acetyltransf"/>
</dbReference>
<dbReference type="Gene3D" id="3.40.630.30">
    <property type="match status" value="1"/>
</dbReference>
<evidence type="ECO:0000313" key="5">
    <source>
        <dbReference type="Proteomes" id="UP001626537"/>
    </source>
</evidence>
<evidence type="ECO:0000313" key="4">
    <source>
        <dbReference type="EMBL" id="WOJ92325.1"/>
    </source>
</evidence>
<evidence type="ECO:0000256" key="1">
    <source>
        <dbReference type="ARBA" id="ARBA00022679"/>
    </source>
</evidence>
<dbReference type="PROSITE" id="PS51186">
    <property type="entry name" value="GNAT"/>
    <property type="match status" value="1"/>
</dbReference>
<dbReference type="PANTHER" id="PTHR43877:SF2">
    <property type="entry name" value="AMINOALKYLPHOSPHONATE N-ACETYLTRANSFERASE-RELATED"/>
    <property type="match status" value="1"/>
</dbReference>
<keyword evidence="1" id="KW-0808">Transferase</keyword>
<name>A0ABZ0I1B4_9GAMM</name>
<evidence type="ECO:0000256" key="2">
    <source>
        <dbReference type="ARBA" id="ARBA00023315"/>
    </source>
</evidence>
<dbReference type="PANTHER" id="PTHR43877">
    <property type="entry name" value="AMINOALKYLPHOSPHONATE N-ACETYLTRANSFERASE-RELATED-RELATED"/>
    <property type="match status" value="1"/>
</dbReference>
<dbReference type="CDD" id="cd04301">
    <property type="entry name" value="NAT_SF"/>
    <property type="match status" value="1"/>
</dbReference>
<reference evidence="4 5" key="1">
    <citation type="submission" date="2023-10" db="EMBL/GenBank/DDBJ databases">
        <title>Two novel species belonging to the OM43/NOR5 clade.</title>
        <authorList>
            <person name="Park M."/>
        </authorList>
    </citation>
    <scope>NUCLEOTIDE SEQUENCE [LARGE SCALE GENOMIC DNA]</scope>
    <source>
        <strain evidence="4 5">IMCC43200</strain>
    </source>
</reference>
<protein>
    <submittedName>
        <fullName evidence="4">GNAT family N-acetyltransferase</fullName>
    </submittedName>
</protein>
<dbReference type="RefSeq" id="WP_407346919.1">
    <property type="nucleotide sequence ID" value="NZ_CP136864.1"/>
</dbReference>
<accession>A0ABZ0I1B4</accession>
<sequence>MDIRFQQGGLTSSQQAVITEGFRTHAVHRQAPPYQAQNLSWVASDEHNEIAAALAGEIVWDWVFVDELWVAPDHRGLGLGSKLLTSAEEFAKEQALQGIWLWTQSWEAEDFYPKLGYSEFTRFENFPKGHTRIGYRKSLV</sequence>
<dbReference type="InterPro" id="IPR000182">
    <property type="entry name" value="GNAT_dom"/>
</dbReference>
<proteinExistence type="predicted"/>
<organism evidence="4 5">
    <name type="scientific">Congregibacter variabilis</name>
    <dbReference type="NCBI Taxonomy" id="3081200"/>
    <lineage>
        <taxon>Bacteria</taxon>
        <taxon>Pseudomonadati</taxon>
        <taxon>Pseudomonadota</taxon>
        <taxon>Gammaproteobacteria</taxon>
        <taxon>Cellvibrionales</taxon>
        <taxon>Halieaceae</taxon>
        <taxon>Congregibacter</taxon>
    </lineage>
</organism>
<dbReference type="SUPFAM" id="SSF55729">
    <property type="entry name" value="Acyl-CoA N-acyltransferases (Nat)"/>
    <property type="match status" value="1"/>
</dbReference>
<dbReference type="Pfam" id="PF00583">
    <property type="entry name" value="Acetyltransf_1"/>
    <property type="match status" value="1"/>
</dbReference>
<dbReference type="InterPro" id="IPR016181">
    <property type="entry name" value="Acyl_CoA_acyltransferase"/>
</dbReference>
<dbReference type="EMBL" id="CP136864">
    <property type="protein sequence ID" value="WOJ92325.1"/>
    <property type="molecule type" value="Genomic_DNA"/>
</dbReference>
<gene>
    <name evidence="4" type="ORF">R0135_11060</name>
</gene>
<keyword evidence="5" id="KW-1185">Reference proteome</keyword>
<keyword evidence="2" id="KW-0012">Acyltransferase</keyword>
<evidence type="ECO:0000259" key="3">
    <source>
        <dbReference type="PROSITE" id="PS51186"/>
    </source>
</evidence>